<accession>A0A6B8RH07</accession>
<dbReference type="HAMAP" id="MF_00276">
    <property type="entry name" value="KdpC"/>
    <property type="match status" value="1"/>
</dbReference>
<dbReference type="PIRSF" id="PIRSF001296">
    <property type="entry name" value="K_ATPase_KdpC"/>
    <property type="match status" value="1"/>
</dbReference>
<keyword evidence="5 11" id="KW-0547">Nucleotide-binding</keyword>
<keyword evidence="9 11" id="KW-0406">Ion transport</keyword>
<evidence type="ECO:0000313" key="12">
    <source>
        <dbReference type="EMBL" id="QGQ94668.1"/>
    </source>
</evidence>
<evidence type="ECO:0000256" key="11">
    <source>
        <dbReference type="HAMAP-Rule" id="MF_00276"/>
    </source>
</evidence>
<comment type="function">
    <text evidence="11">Part of the high-affinity ATP-driven potassium transport (or Kdp) system, which catalyzes the hydrolysis of ATP coupled with the electrogenic transport of potassium into the cytoplasm. This subunit acts as a catalytic chaperone that increases the ATP-binding affinity of the ATP-hydrolyzing subunit KdpB by the formation of a transient KdpB/KdpC/ATP ternary complex.</text>
</comment>
<dbReference type="OrthoDB" id="9809491at2"/>
<keyword evidence="6 11" id="KW-0067">ATP-binding</keyword>
<sequence length="187" mass="20042">MKLLWIAIRTSVVLLVICGFIYPLVTTGIAQVLFPKQANGSLVEANGVVQGSELLAQEFTSPKLFHSRSSAAGYNPTSSSGSNKAVASDDYIKAIKEQVDALKLENSALKDIPADLVTTSGSGFDPDLSIAGAQAQVHRISQATGIAETDLNKLIDDTSKSRQLGIFGEPRVNIFQLNRELLKQVKL</sequence>
<dbReference type="NCBIfam" id="TIGR00681">
    <property type="entry name" value="kdpC"/>
    <property type="match status" value="1"/>
</dbReference>
<keyword evidence="8 11" id="KW-1133">Transmembrane helix</keyword>
<dbReference type="NCBIfam" id="NF001454">
    <property type="entry name" value="PRK00315.1"/>
    <property type="match status" value="1"/>
</dbReference>
<evidence type="ECO:0000256" key="8">
    <source>
        <dbReference type="ARBA" id="ARBA00022989"/>
    </source>
</evidence>
<keyword evidence="13" id="KW-1185">Reference proteome</keyword>
<evidence type="ECO:0000256" key="10">
    <source>
        <dbReference type="ARBA" id="ARBA00023136"/>
    </source>
</evidence>
<proteinExistence type="inferred from homology"/>
<protein>
    <recommendedName>
        <fullName evidence="11">Potassium-transporting ATPase KdpC subunit</fullName>
    </recommendedName>
    <alternativeName>
        <fullName evidence="11">ATP phosphohydrolase [potassium-transporting] C chain</fullName>
    </alternativeName>
    <alternativeName>
        <fullName evidence="11">Potassium-binding and translocating subunit C</fullName>
    </alternativeName>
    <alternativeName>
        <fullName evidence="11">Potassium-translocating ATPase C chain</fullName>
    </alternativeName>
</protein>
<keyword evidence="3 11" id="KW-0633">Potassium transport</keyword>
<dbReference type="GO" id="GO:0008556">
    <property type="term" value="F:P-type potassium transmembrane transporter activity"/>
    <property type="evidence" value="ECO:0007669"/>
    <property type="project" value="InterPro"/>
</dbReference>
<reference evidence="13" key="1">
    <citation type="submission" date="2018-11" db="EMBL/GenBank/DDBJ databases">
        <title>Complete genome sequence of Paenibacillus sp. ML311-T8.</title>
        <authorList>
            <person name="Nam Y.-D."/>
            <person name="Kang J."/>
            <person name="Chung W.-H."/>
            <person name="Park Y.S."/>
        </authorList>
    </citation>
    <scope>NUCLEOTIDE SEQUENCE [LARGE SCALE GENOMIC DNA]</scope>
    <source>
        <strain evidence="13">ML311-T8</strain>
    </source>
</reference>
<keyword evidence="2 11" id="KW-1003">Cell membrane</keyword>
<dbReference type="KEGG" id="ppsc:EHS13_07090"/>
<evidence type="ECO:0000256" key="6">
    <source>
        <dbReference type="ARBA" id="ARBA00022840"/>
    </source>
</evidence>
<keyword evidence="4 11" id="KW-0812">Transmembrane</keyword>
<dbReference type="AlphaFoldDB" id="A0A6B8RH07"/>
<evidence type="ECO:0000256" key="4">
    <source>
        <dbReference type="ARBA" id="ARBA00022692"/>
    </source>
</evidence>
<dbReference type="PANTHER" id="PTHR30042">
    <property type="entry name" value="POTASSIUM-TRANSPORTING ATPASE C CHAIN"/>
    <property type="match status" value="1"/>
</dbReference>
<evidence type="ECO:0000256" key="5">
    <source>
        <dbReference type="ARBA" id="ARBA00022741"/>
    </source>
</evidence>
<dbReference type="Pfam" id="PF02669">
    <property type="entry name" value="KdpC"/>
    <property type="match status" value="1"/>
</dbReference>
<evidence type="ECO:0000256" key="9">
    <source>
        <dbReference type="ARBA" id="ARBA00023065"/>
    </source>
</evidence>
<comment type="subunit">
    <text evidence="11">The system is composed of three essential subunits: KdpA, KdpB and KdpC.</text>
</comment>
<evidence type="ECO:0000256" key="2">
    <source>
        <dbReference type="ARBA" id="ARBA00022475"/>
    </source>
</evidence>
<keyword evidence="7 11" id="KW-0630">Potassium</keyword>
<dbReference type="GO" id="GO:0005524">
    <property type="term" value="F:ATP binding"/>
    <property type="evidence" value="ECO:0007669"/>
    <property type="project" value="UniProtKB-UniRule"/>
</dbReference>
<gene>
    <name evidence="11 12" type="primary">kdpC</name>
    <name evidence="12" type="ORF">EHS13_07090</name>
</gene>
<dbReference type="EMBL" id="CP034235">
    <property type="protein sequence ID" value="QGQ94668.1"/>
    <property type="molecule type" value="Genomic_DNA"/>
</dbReference>
<keyword evidence="1 11" id="KW-0813">Transport</keyword>
<evidence type="ECO:0000313" key="13">
    <source>
        <dbReference type="Proteomes" id="UP000426246"/>
    </source>
</evidence>
<dbReference type="GO" id="GO:0005886">
    <property type="term" value="C:plasma membrane"/>
    <property type="evidence" value="ECO:0007669"/>
    <property type="project" value="UniProtKB-SubCell"/>
</dbReference>
<evidence type="ECO:0000256" key="1">
    <source>
        <dbReference type="ARBA" id="ARBA00022448"/>
    </source>
</evidence>
<keyword evidence="10 11" id="KW-0472">Membrane</keyword>
<dbReference type="RefSeq" id="WP_155699674.1">
    <property type="nucleotide sequence ID" value="NZ_CP034235.1"/>
</dbReference>
<evidence type="ECO:0000256" key="7">
    <source>
        <dbReference type="ARBA" id="ARBA00022958"/>
    </source>
</evidence>
<dbReference type="PANTHER" id="PTHR30042:SF2">
    <property type="entry name" value="POTASSIUM-TRANSPORTING ATPASE KDPC SUBUNIT"/>
    <property type="match status" value="1"/>
</dbReference>
<comment type="subcellular location">
    <subcellularLocation>
        <location evidence="11">Cell membrane</location>
        <topology evidence="11">Single-pass membrane protein</topology>
    </subcellularLocation>
</comment>
<organism evidence="12 13">
    <name type="scientific">Paenibacillus psychroresistens</name>
    <dbReference type="NCBI Taxonomy" id="1778678"/>
    <lineage>
        <taxon>Bacteria</taxon>
        <taxon>Bacillati</taxon>
        <taxon>Bacillota</taxon>
        <taxon>Bacilli</taxon>
        <taxon>Bacillales</taxon>
        <taxon>Paenibacillaceae</taxon>
        <taxon>Paenibacillus</taxon>
    </lineage>
</organism>
<feature type="transmembrane region" description="Helical" evidence="11">
    <location>
        <begin position="12"/>
        <end position="34"/>
    </location>
</feature>
<comment type="similarity">
    <text evidence="11">Belongs to the KdpC family.</text>
</comment>
<dbReference type="Proteomes" id="UP000426246">
    <property type="component" value="Chromosome"/>
</dbReference>
<name>A0A6B8RH07_9BACL</name>
<evidence type="ECO:0000256" key="3">
    <source>
        <dbReference type="ARBA" id="ARBA00022538"/>
    </source>
</evidence>
<dbReference type="InterPro" id="IPR003820">
    <property type="entry name" value="KdpC"/>
</dbReference>